<name>A0A7W0DHN3_9ACTN</name>
<sequence length="64" mass="6888">MSTAEPARLAWFKSSYSGNEGGECVEVSVAPGTVHVRDSKAPAHAQLAFPRSEWPAFVHFTAGR</sequence>
<dbReference type="RefSeq" id="WP_181655502.1">
    <property type="nucleotide sequence ID" value="NZ_JACEHE010000001.1"/>
</dbReference>
<protein>
    <submittedName>
        <fullName evidence="2">DUF397 domain-containing protein</fullName>
    </submittedName>
</protein>
<evidence type="ECO:0000259" key="1">
    <source>
        <dbReference type="Pfam" id="PF04149"/>
    </source>
</evidence>
<accession>A0A7W0DHN3</accession>
<evidence type="ECO:0000313" key="2">
    <source>
        <dbReference type="EMBL" id="MBA2944559.1"/>
    </source>
</evidence>
<dbReference type="Pfam" id="PF04149">
    <property type="entry name" value="DUF397"/>
    <property type="match status" value="1"/>
</dbReference>
<comment type="caution">
    <text evidence="2">The sequence shown here is derived from an EMBL/GenBank/DDBJ whole genome shotgun (WGS) entry which is preliminary data.</text>
</comment>
<dbReference type="Proteomes" id="UP000545761">
    <property type="component" value="Unassembled WGS sequence"/>
</dbReference>
<organism evidence="2 3">
    <name type="scientific">Streptomyces himalayensis subsp. himalayensis</name>
    <dbReference type="NCBI Taxonomy" id="2756131"/>
    <lineage>
        <taxon>Bacteria</taxon>
        <taxon>Bacillati</taxon>
        <taxon>Actinomycetota</taxon>
        <taxon>Actinomycetes</taxon>
        <taxon>Kitasatosporales</taxon>
        <taxon>Streptomycetaceae</taxon>
        <taxon>Streptomyces</taxon>
        <taxon>Streptomyces himalayensis</taxon>
    </lineage>
</organism>
<feature type="domain" description="DUF397" evidence="1">
    <location>
        <begin position="9"/>
        <end position="59"/>
    </location>
</feature>
<proteinExistence type="predicted"/>
<dbReference type="InterPro" id="IPR007278">
    <property type="entry name" value="DUF397"/>
</dbReference>
<evidence type="ECO:0000313" key="3">
    <source>
        <dbReference type="Proteomes" id="UP000545761"/>
    </source>
</evidence>
<dbReference type="AlphaFoldDB" id="A0A7W0DHN3"/>
<gene>
    <name evidence="2" type="ORF">H1D24_01660</name>
</gene>
<dbReference type="EMBL" id="JACEHE010000001">
    <property type="protein sequence ID" value="MBA2944559.1"/>
    <property type="molecule type" value="Genomic_DNA"/>
</dbReference>
<reference evidence="2 3" key="1">
    <citation type="submission" date="2020-07" db="EMBL/GenBank/DDBJ databases">
        <title>Streptomyces isolated from Indian soil.</title>
        <authorList>
            <person name="Mandal S."/>
            <person name="Maiti P.K."/>
        </authorList>
    </citation>
    <scope>NUCLEOTIDE SEQUENCE [LARGE SCALE GENOMIC DNA]</scope>
    <source>
        <strain evidence="2 3">PSKA28</strain>
    </source>
</reference>